<dbReference type="PRINTS" id="PR00080">
    <property type="entry name" value="SDRFAMILY"/>
</dbReference>
<dbReference type="OrthoDB" id="1235794at2"/>
<organism evidence="4 5">
    <name type="scientific">Sphingobacterium siyangense</name>
    <dbReference type="NCBI Taxonomy" id="459529"/>
    <lineage>
        <taxon>Bacteria</taxon>
        <taxon>Pseudomonadati</taxon>
        <taxon>Bacteroidota</taxon>
        <taxon>Sphingobacteriia</taxon>
        <taxon>Sphingobacteriales</taxon>
        <taxon>Sphingobacteriaceae</taxon>
        <taxon>Sphingobacterium</taxon>
    </lineage>
</organism>
<dbReference type="Pfam" id="PF00106">
    <property type="entry name" value="adh_short"/>
    <property type="match status" value="1"/>
</dbReference>
<proteinExistence type="inferred from homology"/>
<dbReference type="PANTHER" id="PTHR43976">
    <property type="entry name" value="SHORT CHAIN DEHYDROGENASE"/>
    <property type="match status" value="1"/>
</dbReference>
<reference evidence="4 5" key="1">
    <citation type="journal article" date="2015" name="Stand. Genomic Sci.">
        <title>Genomic Encyclopedia of Bacterial and Archaeal Type Strains, Phase III: the genomes of soil and plant-associated and newly described type strains.</title>
        <authorList>
            <person name="Whitman W.B."/>
            <person name="Woyke T."/>
            <person name="Klenk H.P."/>
            <person name="Zhou Y."/>
            <person name="Lilburn T.G."/>
            <person name="Beck B.J."/>
            <person name="De Vos P."/>
            <person name="Vandamme P."/>
            <person name="Eisen J.A."/>
            <person name="Garrity G."/>
            <person name="Hugenholtz P."/>
            <person name="Kyrpides N.C."/>
        </authorList>
    </citation>
    <scope>NUCLEOTIDE SEQUENCE [LARGE SCALE GENOMIC DNA]</scope>
    <source>
        <strain evidence="4 5">CGMCC 1.6855</strain>
    </source>
</reference>
<evidence type="ECO:0000256" key="3">
    <source>
        <dbReference type="RuleBase" id="RU000363"/>
    </source>
</evidence>
<dbReference type="GO" id="GO:0016491">
    <property type="term" value="F:oxidoreductase activity"/>
    <property type="evidence" value="ECO:0007669"/>
    <property type="project" value="UniProtKB-KW"/>
</dbReference>
<name>A0A562LZL9_9SPHI</name>
<dbReference type="InterPro" id="IPR020904">
    <property type="entry name" value="Sc_DH/Rdtase_CS"/>
</dbReference>
<sequence>MSKKILITGASKGFGKLWAEAFLERGDQVAVTARDINALKDLTEKYGDAVVPIRLDVNNRADCFQAVNEANEKLGGIDVLFNNAGYGLIGAIEETSEEQVRSQMETNFFGLVWLSQAVLPIMRAQGSGHIIQTSSYLGLVTIPLFGLYNASKFAVEGFSATLASEVKSFGINVTLIEPNGYKTDWAGSSQVQTESLAEYDQLRKHMQDRVTPDFFGEPTHTVDAVLKLVDAENPPLHLLFGKVAYPAVKQAYDKKIEEFELWKDVSESAH</sequence>
<dbReference type="EMBL" id="VLKR01000059">
    <property type="protein sequence ID" value="TWI13070.1"/>
    <property type="molecule type" value="Genomic_DNA"/>
</dbReference>
<dbReference type="SUPFAM" id="SSF51735">
    <property type="entry name" value="NAD(P)-binding Rossmann-fold domains"/>
    <property type="match status" value="1"/>
</dbReference>
<protein>
    <submittedName>
        <fullName evidence="4">NADP-dependent 3-hydroxy acid dehydrogenase YdfG</fullName>
    </submittedName>
</protein>
<dbReference type="NCBIfam" id="NF006114">
    <property type="entry name" value="PRK08263.1"/>
    <property type="match status" value="1"/>
</dbReference>
<dbReference type="AlphaFoldDB" id="A0A562LZL9"/>
<evidence type="ECO:0000256" key="1">
    <source>
        <dbReference type="ARBA" id="ARBA00006484"/>
    </source>
</evidence>
<dbReference type="CDD" id="cd05374">
    <property type="entry name" value="17beta-HSD-like_SDR_c"/>
    <property type="match status" value="1"/>
</dbReference>
<gene>
    <name evidence="4" type="ORF">IQ31_05508</name>
</gene>
<comment type="caution">
    <text evidence="4">The sequence shown here is derived from an EMBL/GenBank/DDBJ whole genome shotgun (WGS) entry which is preliminary data.</text>
</comment>
<evidence type="ECO:0000256" key="2">
    <source>
        <dbReference type="ARBA" id="ARBA00023002"/>
    </source>
</evidence>
<keyword evidence="2" id="KW-0560">Oxidoreductase</keyword>
<dbReference type="InterPro" id="IPR051911">
    <property type="entry name" value="SDR_oxidoreductase"/>
</dbReference>
<dbReference type="InterPro" id="IPR002347">
    <property type="entry name" value="SDR_fam"/>
</dbReference>
<accession>A0A562LZL9</accession>
<dbReference type="Gene3D" id="3.40.50.720">
    <property type="entry name" value="NAD(P)-binding Rossmann-like Domain"/>
    <property type="match status" value="1"/>
</dbReference>
<dbReference type="RefSeq" id="WP_145331378.1">
    <property type="nucleotide sequence ID" value="NZ_VLKR01000059.1"/>
</dbReference>
<evidence type="ECO:0000313" key="5">
    <source>
        <dbReference type="Proteomes" id="UP000315908"/>
    </source>
</evidence>
<comment type="similarity">
    <text evidence="1 3">Belongs to the short-chain dehydrogenases/reductases (SDR) family.</text>
</comment>
<dbReference type="PROSITE" id="PS00061">
    <property type="entry name" value="ADH_SHORT"/>
    <property type="match status" value="1"/>
</dbReference>
<dbReference type="InterPro" id="IPR036291">
    <property type="entry name" value="NAD(P)-bd_dom_sf"/>
</dbReference>
<evidence type="ECO:0000313" key="4">
    <source>
        <dbReference type="EMBL" id="TWI13070.1"/>
    </source>
</evidence>
<dbReference type="Proteomes" id="UP000315908">
    <property type="component" value="Unassembled WGS sequence"/>
</dbReference>
<dbReference type="PRINTS" id="PR00081">
    <property type="entry name" value="GDHRDH"/>
</dbReference>
<dbReference type="PANTHER" id="PTHR43976:SF16">
    <property type="entry name" value="SHORT-CHAIN DEHYDROGENASE_REDUCTASE FAMILY PROTEIN"/>
    <property type="match status" value="1"/>
</dbReference>